<evidence type="ECO:0000313" key="1">
    <source>
        <dbReference type="EMBL" id="AMK54424.1"/>
    </source>
</evidence>
<dbReference type="EMBL" id="CP011391">
    <property type="protein sequence ID" value="AMK54424.1"/>
    <property type="molecule type" value="Genomic_DNA"/>
</dbReference>
<evidence type="ECO:0000313" key="2">
    <source>
        <dbReference type="Proteomes" id="UP000069771"/>
    </source>
</evidence>
<dbReference type="KEGG" id="fro:AALO17_12900"/>
<dbReference type="GeneID" id="78478017"/>
<dbReference type="Proteomes" id="UP000069771">
    <property type="component" value="Chromosome"/>
</dbReference>
<reference evidence="1 2" key="1">
    <citation type="journal article" date="2016" name="Gut Pathog.">
        <title>Whole genome sequencing of "Faecalibaculum rodentium" ALO17, isolated from C57BL/6J laboratory mouse feces.</title>
        <authorList>
            <person name="Lim S."/>
            <person name="Chang D.H."/>
            <person name="Ahn S."/>
            <person name="Kim B.C."/>
        </authorList>
    </citation>
    <scope>NUCLEOTIDE SEQUENCE [LARGE SCALE GENOMIC DNA]</scope>
    <source>
        <strain evidence="1 2">Alo17</strain>
    </source>
</reference>
<proteinExistence type="predicted"/>
<name>A0A140DUU7_9FIRM</name>
<organism evidence="1 2">
    <name type="scientific">Faecalibaculum rodentium</name>
    <dbReference type="NCBI Taxonomy" id="1702221"/>
    <lineage>
        <taxon>Bacteria</taxon>
        <taxon>Bacillati</taxon>
        <taxon>Bacillota</taxon>
        <taxon>Erysipelotrichia</taxon>
        <taxon>Erysipelotrichales</taxon>
        <taxon>Erysipelotrichaceae</taxon>
        <taxon>Faecalibaculum</taxon>
    </lineage>
</organism>
<gene>
    <name evidence="1" type="ORF">AALO17_12900</name>
</gene>
<keyword evidence="2" id="KW-1185">Reference proteome</keyword>
<sequence length="102" mass="11767">MTDIRREITFAELPDPVQQTALQWIRSRLRSVPWTNRHVTTYGLLDSIDRDTGIAISATQLNQALVQSGFRALQTDSVRDPAQLAWNWNISIRSPYFSIPRR</sequence>
<protein>
    <submittedName>
        <fullName evidence="1">Uncharacterized protein</fullName>
    </submittedName>
</protein>
<dbReference type="AlphaFoldDB" id="A0A140DUU7"/>
<accession>A0A140DUU7</accession>
<dbReference type="RefSeq" id="WP_067556786.1">
    <property type="nucleotide sequence ID" value="NZ_CANRYF010000018.1"/>
</dbReference>